<protein>
    <submittedName>
        <fullName evidence="11">Membrane-bound O-acyl transferase, MBOAT family</fullName>
    </submittedName>
</protein>
<dbReference type="PANTHER" id="PTHR13285">
    <property type="entry name" value="ACYLTRANSFERASE"/>
    <property type="match status" value="1"/>
</dbReference>
<dbReference type="GO" id="GO:0042121">
    <property type="term" value="P:alginic acid biosynthetic process"/>
    <property type="evidence" value="ECO:0007669"/>
    <property type="project" value="InterPro"/>
</dbReference>
<dbReference type="GO" id="GO:0005886">
    <property type="term" value="C:plasma membrane"/>
    <property type="evidence" value="ECO:0007669"/>
    <property type="project" value="UniProtKB-SubCell"/>
</dbReference>
<feature type="transmembrane region" description="Helical" evidence="10">
    <location>
        <begin position="350"/>
        <end position="370"/>
    </location>
</feature>
<keyword evidence="6 10" id="KW-1133">Transmembrane helix</keyword>
<dbReference type="InterPro" id="IPR028362">
    <property type="entry name" value="AlgI"/>
</dbReference>
<keyword evidence="4 9" id="KW-0808">Transferase</keyword>
<dbReference type="PIRSF" id="PIRSF016636">
    <property type="entry name" value="AlgI_DltB"/>
    <property type="match status" value="1"/>
</dbReference>
<evidence type="ECO:0000256" key="3">
    <source>
        <dbReference type="ARBA" id="ARBA00022475"/>
    </source>
</evidence>
<dbReference type="PANTHER" id="PTHR13285:SF23">
    <property type="entry name" value="TEICHOIC ACID D-ALANYLTRANSFERASE"/>
    <property type="match status" value="1"/>
</dbReference>
<accession>A0A6M8EIW2</accession>
<evidence type="ECO:0000256" key="9">
    <source>
        <dbReference type="PIRNR" id="PIRNR016636"/>
    </source>
</evidence>
<evidence type="ECO:0000256" key="6">
    <source>
        <dbReference type="ARBA" id="ARBA00022989"/>
    </source>
</evidence>
<organism evidence="11 12">
    <name type="scientific">Arcobacter acticola</name>
    <dbReference type="NCBI Taxonomy" id="1849015"/>
    <lineage>
        <taxon>Bacteria</taxon>
        <taxon>Pseudomonadati</taxon>
        <taxon>Campylobacterota</taxon>
        <taxon>Epsilonproteobacteria</taxon>
        <taxon>Campylobacterales</taxon>
        <taxon>Arcobacteraceae</taxon>
        <taxon>Arcobacter</taxon>
    </lineage>
</organism>
<keyword evidence="12" id="KW-1185">Reference proteome</keyword>
<feature type="transmembrane region" description="Helical" evidence="10">
    <location>
        <begin position="301"/>
        <end position="320"/>
    </location>
</feature>
<dbReference type="GO" id="GO:0016746">
    <property type="term" value="F:acyltransferase activity"/>
    <property type="evidence" value="ECO:0007669"/>
    <property type="project" value="UniProtKB-KW"/>
</dbReference>
<gene>
    <name evidence="11" type="ORF">AACT_1269</name>
</gene>
<evidence type="ECO:0000256" key="5">
    <source>
        <dbReference type="ARBA" id="ARBA00022692"/>
    </source>
</evidence>
<comment type="subcellular location">
    <subcellularLocation>
        <location evidence="1">Cell membrane</location>
        <topology evidence="1">Multi-pass membrane protein</topology>
    </subcellularLocation>
</comment>
<feature type="transmembrane region" description="Helical" evidence="10">
    <location>
        <begin position="43"/>
        <end position="65"/>
    </location>
</feature>
<evidence type="ECO:0000256" key="1">
    <source>
        <dbReference type="ARBA" id="ARBA00004651"/>
    </source>
</evidence>
<keyword evidence="7 9" id="KW-0472">Membrane</keyword>
<evidence type="ECO:0000313" key="12">
    <source>
        <dbReference type="Proteomes" id="UP000503483"/>
    </source>
</evidence>
<evidence type="ECO:0000313" key="11">
    <source>
        <dbReference type="EMBL" id="QKE28448.1"/>
    </source>
</evidence>
<keyword evidence="3 9" id="KW-1003">Cell membrane</keyword>
<dbReference type="InterPro" id="IPR004299">
    <property type="entry name" value="MBOAT_fam"/>
</dbReference>
<feature type="transmembrane region" description="Helical" evidence="10">
    <location>
        <begin position="114"/>
        <end position="133"/>
    </location>
</feature>
<evidence type="ECO:0000256" key="10">
    <source>
        <dbReference type="SAM" id="Phobius"/>
    </source>
</evidence>
<keyword evidence="8 9" id="KW-0012">Acyltransferase</keyword>
<keyword evidence="5 10" id="KW-0812">Transmembrane</keyword>
<feature type="transmembrane region" description="Helical" evidence="10">
    <location>
        <begin position="145"/>
        <end position="165"/>
    </location>
</feature>
<dbReference type="InterPro" id="IPR051085">
    <property type="entry name" value="MB_O-acyltransferase"/>
</dbReference>
<dbReference type="RefSeq" id="WP_172126021.1">
    <property type="nucleotide sequence ID" value="NZ_CP042652.1"/>
</dbReference>
<dbReference type="Proteomes" id="UP000503483">
    <property type="component" value="Chromosome"/>
</dbReference>
<feature type="transmembrane region" description="Helical" evidence="10">
    <location>
        <begin position="77"/>
        <end position="94"/>
    </location>
</feature>
<feature type="transmembrane region" description="Helical" evidence="10">
    <location>
        <begin position="434"/>
        <end position="452"/>
    </location>
</feature>
<proteinExistence type="inferred from homology"/>
<evidence type="ECO:0000256" key="8">
    <source>
        <dbReference type="ARBA" id="ARBA00023315"/>
    </source>
</evidence>
<evidence type="ECO:0000256" key="7">
    <source>
        <dbReference type="ARBA" id="ARBA00023136"/>
    </source>
</evidence>
<feature type="transmembrane region" description="Helical" evidence="10">
    <location>
        <begin position="7"/>
        <end position="23"/>
    </location>
</feature>
<dbReference type="KEGG" id="paco:AACT_1269"/>
<feature type="transmembrane region" description="Helical" evidence="10">
    <location>
        <begin position="326"/>
        <end position="343"/>
    </location>
</feature>
<dbReference type="InterPro" id="IPR024194">
    <property type="entry name" value="Ac/AlaTfrase_AlgI/DltB"/>
</dbReference>
<feature type="transmembrane region" description="Helical" evidence="10">
    <location>
        <begin position="180"/>
        <end position="198"/>
    </location>
</feature>
<name>A0A6M8EIW2_9BACT</name>
<feature type="transmembrane region" description="Helical" evidence="10">
    <location>
        <begin position="402"/>
        <end position="422"/>
    </location>
</feature>
<reference evidence="11 12" key="1">
    <citation type="submission" date="2019-08" db="EMBL/GenBank/DDBJ databases">
        <title>Complete genome sequence of Arcobacter acticola.</title>
        <authorList>
            <person name="Miller W."/>
        </authorList>
    </citation>
    <scope>NUCLEOTIDE SEQUENCE [LARGE SCALE GENOMIC DNA]</scope>
    <source>
        <strain evidence="11 12">KCTC 52212</strain>
    </source>
</reference>
<dbReference type="EMBL" id="CP042652">
    <property type="protein sequence ID" value="QKE28448.1"/>
    <property type="molecule type" value="Genomic_DNA"/>
</dbReference>
<dbReference type="PIRSF" id="PIRSF500217">
    <property type="entry name" value="AlgI"/>
    <property type="match status" value="1"/>
</dbReference>
<sequence>MLFNSYEFVFLFLPISFLIYFYLNKKKLVTSSKIFLVAASLVFYSWWNIVYLPLLLASMLFNFFVGQSLGKNKTKSMLTFGILGNITLLGYFKYTDFFISNFNWAFNKDVNLLHLALPLAISYFTFQQIAFLVDSYRGETKEYNFLNYALFLTFFPQLLMGPIMHHKEIIPQFQTRWKSFINWQNISLGLFIFSIGLAKKTLLGDPLTDYAQFAFDFAQNLSPVEAWYASVSYVLSYYFDLSGYADMAVGVGRMFNIDIPKNFNSPYKARNFADYWKRWHITLSRFLGDYIYKSLGGNQKLAIVMYMNIMITFFVSGFWHGAGWNFIVWGLLNGIFVVMAHMMKRAHLKMNLYVAWSLMFMGLILTRILFVSNNFSDAWYVSTTLFDISNFRFSDLYYIDPYMQSFYIVLALGLAVGAKNSMEIAENFKPNTKYMFYTIILLVASLFTFSSAKEFLYFQF</sequence>
<evidence type="ECO:0000256" key="2">
    <source>
        <dbReference type="ARBA" id="ARBA00010323"/>
    </source>
</evidence>
<evidence type="ECO:0000256" key="4">
    <source>
        <dbReference type="ARBA" id="ARBA00022679"/>
    </source>
</evidence>
<dbReference type="AlphaFoldDB" id="A0A6M8EIW2"/>
<dbReference type="Pfam" id="PF03062">
    <property type="entry name" value="MBOAT"/>
    <property type="match status" value="1"/>
</dbReference>
<comment type="similarity">
    <text evidence="2 9">Belongs to the membrane-bound acyltransferase family.</text>
</comment>